<organism evidence="1">
    <name type="scientific">Arundo donax</name>
    <name type="common">Giant reed</name>
    <name type="synonym">Donax arundinaceus</name>
    <dbReference type="NCBI Taxonomy" id="35708"/>
    <lineage>
        <taxon>Eukaryota</taxon>
        <taxon>Viridiplantae</taxon>
        <taxon>Streptophyta</taxon>
        <taxon>Embryophyta</taxon>
        <taxon>Tracheophyta</taxon>
        <taxon>Spermatophyta</taxon>
        <taxon>Magnoliopsida</taxon>
        <taxon>Liliopsida</taxon>
        <taxon>Poales</taxon>
        <taxon>Poaceae</taxon>
        <taxon>PACMAD clade</taxon>
        <taxon>Arundinoideae</taxon>
        <taxon>Arundineae</taxon>
        <taxon>Arundo</taxon>
    </lineage>
</organism>
<protein>
    <submittedName>
        <fullName evidence="1">Uncharacterized protein</fullName>
    </submittedName>
</protein>
<dbReference type="AlphaFoldDB" id="A0A0A8XS94"/>
<reference evidence="1" key="1">
    <citation type="submission" date="2014-09" db="EMBL/GenBank/DDBJ databases">
        <authorList>
            <person name="Magalhaes I.L.F."/>
            <person name="Oliveira U."/>
            <person name="Santos F.R."/>
            <person name="Vidigal T.H.D.A."/>
            <person name="Brescovit A.D."/>
            <person name="Santos A.J."/>
        </authorList>
    </citation>
    <scope>NUCLEOTIDE SEQUENCE</scope>
    <source>
        <tissue evidence="1">Shoot tissue taken approximately 20 cm above the soil surface</tissue>
    </source>
</reference>
<proteinExistence type="predicted"/>
<accession>A0A0A8XS94</accession>
<dbReference type="EMBL" id="GBRH01283318">
    <property type="protein sequence ID" value="JAD14577.1"/>
    <property type="molecule type" value="Transcribed_RNA"/>
</dbReference>
<reference evidence="1" key="2">
    <citation type="journal article" date="2015" name="Data Brief">
        <title>Shoot transcriptome of the giant reed, Arundo donax.</title>
        <authorList>
            <person name="Barrero R.A."/>
            <person name="Guerrero F.D."/>
            <person name="Moolhuijzen P."/>
            <person name="Goolsby J.A."/>
            <person name="Tidwell J."/>
            <person name="Bellgard S.E."/>
            <person name="Bellgard M.I."/>
        </authorList>
    </citation>
    <scope>NUCLEOTIDE SEQUENCE</scope>
    <source>
        <tissue evidence="1">Shoot tissue taken approximately 20 cm above the soil surface</tissue>
    </source>
</reference>
<name>A0A0A8XS94_ARUDO</name>
<evidence type="ECO:0000313" key="1">
    <source>
        <dbReference type="EMBL" id="JAD14577.1"/>
    </source>
</evidence>
<sequence>MPAIPCRSSKRRPRRCSMCDARRDGCQIASLMDSS</sequence>